<dbReference type="EMBL" id="JAGSOY010000158">
    <property type="protein sequence ID" value="MBU2714130.1"/>
    <property type="molecule type" value="Genomic_DNA"/>
</dbReference>
<comment type="caution">
    <text evidence="2">The sequence shown here is derived from an EMBL/GenBank/DDBJ whole genome shotgun (WGS) entry which is preliminary data.</text>
</comment>
<feature type="domain" description="Bacterial toxin 33" evidence="1">
    <location>
        <begin position="10"/>
        <end position="56"/>
    </location>
</feature>
<accession>A0ABS5ZJL4</accession>
<feature type="non-terminal residue" evidence="2">
    <location>
        <position position="1"/>
    </location>
</feature>
<sequence>GIPTTPVGSLKNRNANWLKRQGVDPHKVKAGIGDSRLDIYVDKADNIWTMPKKGQGGVPQWQGTLDMFKDGG</sequence>
<dbReference type="Proteomes" id="UP000690515">
    <property type="component" value="Unassembled WGS sequence"/>
</dbReference>
<dbReference type="RefSeq" id="WP_215822399.1">
    <property type="nucleotide sequence ID" value="NZ_JAGSOY010000158.1"/>
</dbReference>
<evidence type="ECO:0000313" key="2">
    <source>
        <dbReference type="EMBL" id="MBU2714130.1"/>
    </source>
</evidence>
<keyword evidence="3" id="KW-1185">Reference proteome</keyword>
<proteinExistence type="predicted"/>
<evidence type="ECO:0000313" key="3">
    <source>
        <dbReference type="Proteomes" id="UP000690515"/>
    </source>
</evidence>
<organism evidence="2 3">
    <name type="scientific">Zooshikella harenae</name>
    <dbReference type="NCBI Taxonomy" id="2827238"/>
    <lineage>
        <taxon>Bacteria</taxon>
        <taxon>Pseudomonadati</taxon>
        <taxon>Pseudomonadota</taxon>
        <taxon>Gammaproteobacteria</taxon>
        <taxon>Oceanospirillales</taxon>
        <taxon>Zooshikellaceae</taxon>
        <taxon>Zooshikella</taxon>
    </lineage>
</organism>
<evidence type="ECO:0000259" key="1">
    <source>
        <dbReference type="Pfam" id="PF15533"/>
    </source>
</evidence>
<dbReference type="Pfam" id="PF15533">
    <property type="entry name" value="Ntox33"/>
    <property type="match status" value="1"/>
</dbReference>
<gene>
    <name evidence="2" type="ORF">KCG35_24055</name>
</gene>
<protein>
    <recommendedName>
        <fullName evidence="1">Bacterial toxin 33 domain-containing protein</fullName>
    </recommendedName>
</protein>
<reference evidence="2 3" key="1">
    <citation type="submission" date="2021-04" db="EMBL/GenBank/DDBJ databases">
        <authorList>
            <person name="Pira H."/>
            <person name="Risdian C."/>
            <person name="Wink J."/>
        </authorList>
    </citation>
    <scope>NUCLEOTIDE SEQUENCE [LARGE SCALE GENOMIC DNA]</scope>
    <source>
        <strain evidence="2 3">WH53</strain>
    </source>
</reference>
<dbReference type="InterPro" id="IPR029110">
    <property type="entry name" value="Ntox33"/>
</dbReference>
<name>A0ABS5ZJL4_9GAMM</name>